<keyword evidence="1" id="KW-0175">Coiled coil</keyword>
<evidence type="ECO:0000256" key="2">
    <source>
        <dbReference type="SAM" id="MobiDB-lite"/>
    </source>
</evidence>
<dbReference type="AlphaFoldDB" id="A0A151XCA6"/>
<name>A0A151XCA6_9HYME</name>
<feature type="coiled-coil region" evidence="1">
    <location>
        <begin position="248"/>
        <end position="359"/>
    </location>
</feature>
<organism evidence="3 4">
    <name type="scientific">Mycetomoellerius zeteki</name>
    <dbReference type="NCBI Taxonomy" id="64791"/>
    <lineage>
        <taxon>Eukaryota</taxon>
        <taxon>Metazoa</taxon>
        <taxon>Ecdysozoa</taxon>
        <taxon>Arthropoda</taxon>
        <taxon>Hexapoda</taxon>
        <taxon>Insecta</taxon>
        <taxon>Pterygota</taxon>
        <taxon>Neoptera</taxon>
        <taxon>Endopterygota</taxon>
        <taxon>Hymenoptera</taxon>
        <taxon>Apocrita</taxon>
        <taxon>Aculeata</taxon>
        <taxon>Formicoidea</taxon>
        <taxon>Formicidae</taxon>
        <taxon>Myrmicinae</taxon>
        <taxon>Mycetomoellerius</taxon>
    </lineage>
</organism>
<dbReference type="OrthoDB" id="2121607at2759"/>
<dbReference type="KEGG" id="mzt:108720340"/>
<gene>
    <name evidence="3" type="ORF">ALC60_03027</name>
</gene>
<evidence type="ECO:0000256" key="1">
    <source>
        <dbReference type="SAM" id="Coils"/>
    </source>
</evidence>
<proteinExistence type="predicted"/>
<dbReference type="EMBL" id="KQ982314">
    <property type="protein sequence ID" value="KYQ57977.1"/>
    <property type="molecule type" value="Genomic_DNA"/>
</dbReference>
<sequence length="507" mass="59316">MSELYGESVNSIEEHLEESVISQDDYKKMKQENENYRQELHVLRLKLETSDAIVRDLQDSGETLENNFKEYVRQAIVSSSEKEEKYKAKQKEYENHIANLETNQVKSELEIKELQKELKKYKDLVNNQPYAMADTLTVYKEELKEIHMLLQNEKEKFLQKEKNEKALMDKLAHREVQCEELRLDLQKITKDLAEKIKELENARESAKELATKLEELESSNITPASDTCKGNSLFADVEDRRQMLLGKMKALSTKYNEAKQALDSKTCEIKLLKAEKIAISRKWETDIIDTLQENADLLVKYKSKIFDLENKLKAEMRKNDEMEETQSTNDNFNYAQSLLAVKKKELKELNEKIEKQTMQMLVQDEVNNNISRQLRYWQSKAKFLEATHKAIKDQLEMQDKCDNKILLESIKNCTFPDNTNFEKTCGDSLTPYEPKNILKSEFAKQGNSIEVIEKPAVDSANKQKDCRRFVNFTSDTENSERPLKKHEKPKKRDYPIIVHTIDNNNLN</sequence>
<dbReference type="STRING" id="64791.A0A151XCA6"/>
<keyword evidence="4" id="KW-1185">Reference proteome</keyword>
<evidence type="ECO:0008006" key="5">
    <source>
        <dbReference type="Google" id="ProtNLM"/>
    </source>
</evidence>
<evidence type="ECO:0000313" key="3">
    <source>
        <dbReference type="EMBL" id="KYQ57977.1"/>
    </source>
</evidence>
<reference evidence="3 4" key="1">
    <citation type="submission" date="2015-09" db="EMBL/GenBank/DDBJ databases">
        <title>Trachymyrmex zeteki WGS genome.</title>
        <authorList>
            <person name="Nygaard S."/>
            <person name="Hu H."/>
            <person name="Boomsma J."/>
            <person name="Zhang G."/>
        </authorList>
    </citation>
    <scope>NUCLEOTIDE SEQUENCE [LARGE SCALE GENOMIC DNA]</scope>
    <source>
        <strain evidence="3">Tzet28-1</strain>
        <tissue evidence="3">Whole body</tissue>
    </source>
</reference>
<protein>
    <recommendedName>
        <fullName evidence="5">Protein Spindly</fullName>
    </recommendedName>
</protein>
<feature type="coiled-coil region" evidence="1">
    <location>
        <begin position="19"/>
        <end position="219"/>
    </location>
</feature>
<feature type="region of interest" description="Disordered" evidence="2">
    <location>
        <begin position="474"/>
        <end position="494"/>
    </location>
</feature>
<accession>A0A151XCA6</accession>
<evidence type="ECO:0000313" key="4">
    <source>
        <dbReference type="Proteomes" id="UP000075809"/>
    </source>
</evidence>
<dbReference type="Proteomes" id="UP000075809">
    <property type="component" value="Unassembled WGS sequence"/>
</dbReference>